<dbReference type="AlphaFoldDB" id="W5N6V7"/>
<dbReference type="GeneTree" id="ENSGT00990000204023"/>
<evidence type="ECO:0000259" key="7">
    <source>
        <dbReference type="PROSITE" id="PS51873"/>
    </source>
</evidence>
<dbReference type="eggNOG" id="ENOG502SNIW">
    <property type="taxonomic scope" value="Eukaryota"/>
</dbReference>
<dbReference type="InterPro" id="IPR017907">
    <property type="entry name" value="Znf_RING_CS"/>
</dbReference>
<dbReference type="EMBL" id="AHAT01030155">
    <property type="status" value="NOT_ANNOTATED_CDS"/>
    <property type="molecule type" value="Genomic_DNA"/>
</dbReference>
<dbReference type="Proteomes" id="UP000018468">
    <property type="component" value="Linkage group LG2"/>
</dbReference>
<dbReference type="PROSITE" id="PS00518">
    <property type="entry name" value="ZF_RING_1"/>
    <property type="match status" value="1"/>
</dbReference>
<dbReference type="SUPFAM" id="SSF57850">
    <property type="entry name" value="RING/U-box"/>
    <property type="match status" value="1"/>
</dbReference>
<dbReference type="GO" id="GO:0016740">
    <property type="term" value="F:transferase activity"/>
    <property type="evidence" value="ECO:0007669"/>
    <property type="project" value="UniProtKB-KW"/>
</dbReference>
<keyword evidence="5" id="KW-0833">Ubl conjugation pathway</keyword>
<keyword evidence="2" id="KW-0479">Metal-binding</keyword>
<dbReference type="Bgee" id="ENSLOCG00000013285">
    <property type="expression patterns" value="Expressed in intestine and 13 other cell types or tissues"/>
</dbReference>
<evidence type="ECO:0000256" key="3">
    <source>
        <dbReference type="ARBA" id="ARBA00022737"/>
    </source>
</evidence>
<organism evidence="8 9">
    <name type="scientific">Lepisosteus oculatus</name>
    <name type="common">Spotted gar</name>
    <dbReference type="NCBI Taxonomy" id="7918"/>
    <lineage>
        <taxon>Eukaryota</taxon>
        <taxon>Metazoa</taxon>
        <taxon>Chordata</taxon>
        <taxon>Craniata</taxon>
        <taxon>Vertebrata</taxon>
        <taxon>Euteleostomi</taxon>
        <taxon>Actinopterygii</taxon>
        <taxon>Neopterygii</taxon>
        <taxon>Holostei</taxon>
        <taxon>Semionotiformes</taxon>
        <taxon>Lepisosteidae</taxon>
        <taxon>Lepisosteus</taxon>
    </lineage>
</organism>
<name>W5N6V7_LEPOC</name>
<keyword evidence="9" id="KW-1185">Reference proteome</keyword>
<dbReference type="Ensembl" id="ENSLOCT00000016396.1">
    <property type="protein sequence ID" value="ENSLOCP00000016366.1"/>
    <property type="gene ID" value="ENSLOCG00000013285.1"/>
</dbReference>
<dbReference type="Pfam" id="PF22191">
    <property type="entry name" value="IBR_1"/>
    <property type="match status" value="1"/>
</dbReference>
<dbReference type="HOGENOM" id="CLU_062690_1_0_1"/>
<evidence type="ECO:0000256" key="5">
    <source>
        <dbReference type="ARBA" id="ARBA00022786"/>
    </source>
</evidence>
<protein>
    <recommendedName>
        <fullName evidence="7">RING-type domain-containing protein</fullName>
    </recommendedName>
</protein>
<evidence type="ECO:0000256" key="1">
    <source>
        <dbReference type="ARBA" id="ARBA00022679"/>
    </source>
</evidence>
<reference evidence="8" key="2">
    <citation type="submission" date="2025-08" db="UniProtKB">
        <authorList>
            <consortium name="Ensembl"/>
        </authorList>
    </citation>
    <scope>IDENTIFICATION</scope>
</reference>
<dbReference type="PROSITE" id="PS51873">
    <property type="entry name" value="TRIAD"/>
    <property type="match status" value="1"/>
</dbReference>
<dbReference type="CDD" id="cd20336">
    <property type="entry name" value="Rcat_RBR"/>
    <property type="match status" value="1"/>
</dbReference>
<evidence type="ECO:0000256" key="4">
    <source>
        <dbReference type="ARBA" id="ARBA00022771"/>
    </source>
</evidence>
<keyword evidence="4" id="KW-0863">Zinc-finger</keyword>
<keyword evidence="1" id="KW-0808">Transferase</keyword>
<evidence type="ECO:0000313" key="9">
    <source>
        <dbReference type="Proteomes" id="UP000018468"/>
    </source>
</evidence>
<evidence type="ECO:0000256" key="2">
    <source>
        <dbReference type="ARBA" id="ARBA00022723"/>
    </source>
</evidence>
<keyword evidence="3" id="KW-0677">Repeat</keyword>
<dbReference type="InterPro" id="IPR044066">
    <property type="entry name" value="TRIAD_supradom"/>
</dbReference>
<dbReference type="OMA" id="CPVFRAC"/>
<reference evidence="8" key="3">
    <citation type="submission" date="2025-09" db="UniProtKB">
        <authorList>
            <consortium name="Ensembl"/>
        </authorList>
    </citation>
    <scope>IDENTIFICATION</scope>
</reference>
<reference evidence="9" key="1">
    <citation type="submission" date="2011-12" db="EMBL/GenBank/DDBJ databases">
        <title>The Draft Genome of Lepisosteus oculatus.</title>
        <authorList>
            <consortium name="The Broad Institute Genome Assembly &amp; Analysis Group"/>
            <consortium name="Computational R&amp;D Group"/>
            <consortium name="and Sequencing Platform"/>
            <person name="Di Palma F."/>
            <person name="Alfoldi J."/>
            <person name="Johnson J."/>
            <person name="Berlin A."/>
            <person name="Gnerre S."/>
            <person name="Jaffe D."/>
            <person name="MacCallum I."/>
            <person name="Young S."/>
            <person name="Walker B.J."/>
            <person name="Lander E.S."/>
            <person name="Lindblad-Toh K."/>
        </authorList>
    </citation>
    <scope>NUCLEOTIDE SEQUENCE [LARGE SCALE GENOMIC DNA]</scope>
</reference>
<sequence length="227" mass="26304">MQTPCGHRVSHREVISLIKKCLDQKRLEFGCPVCETQWEWREVRNLAELPESELKPLEEKVNQILLDSSHLYKKCPTCDHILKRAVDTFGTPCPYVKCPLCSQKQGKPHLFCWSCHSRWPVPECASPGQCANSSCELVATLLTCPTVTDFSSKVYGCPIFRSCPRCHSLIMHEKGCKYVRCQSCRHSFCFICLERSRICRKDEELYFSLMCKKPRAKRQTFFTQMPK</sequence>
<dbReference type="Gene3D" id="1.20.120.1750">
    <property type="match status" value="1"/>
</dbReference>
<feature type="domain" description="RING-type" evidence="7">
    <location>
        <begin position="1"/>
        <end position="212"/>
    </location>
</feature>
<evidence type="ECO:0000313" key="8">
    <source>
        <dbReference type="Ensembl" id="ENSLOCP00000016366.1"/>
    </source>
</evidence>
<keyword evidence="6" id="KW-0862">Zinc</keyword>
<evidence type="ECO:0000256" key="6">
    <source>
        <dbReference type="ARBA" id="ARBA00022833"/>
    </source>
</evidence>
<accession>W5N6V7</accession>
<dbReference type="GO" id="GO:0008270">
    <property type="term" value="F:zinc ion binding"/>
    <property type="evidence" value="ECO:0007669"/>
    <property type="project" value="UniProtKB-KW"/>
</dbReference>
<dbReference type="InParanoid" id="W5N6V7"/>
<proteinExistence type="predicted"/>